<gene>
    <name evidence="1" type="ORF">cpu_01030</name>
</gene>
<evidence type="ECO:0000313" key="2">
    <source>
        <dbReference type="Proteomes" id="UP000187485"/>
    </source>
</evidence>
<accession>A0A1L8CRR6</accession>
<organism evidence="1 2">
    <name type="scientific">Carboxydothermus pertinax</name>
    <dbReference type="NCBI Taxonomy" id="870242"/>
    <lineage>
        <taxon>Bacteria</taxon>
        <taxon>Bacillati</taxon>
        <taxon>Bacillota</taxon>
        <taxon>Clostridia</taxon>
        <taxon>Thermoanaerobacterales</taxon>
        <taxon>Thermoanaerobacteraceae</taxon>
        <taxon>Carboxydothermus</taxon>
    </lineage>
</organism>
<dbReference type="EMBL" id="BDJK01000003">
    <property type="protein sequence ID" value="GAV21593.1"/>
    <property type="molecule type" value="Genomic_DNA"/>
</dbReference>
<evidence type="ECO:0000313" key="1">
    <source>
        <dbReference type="EMBL" id="GAV21593.1"/>
    </source>
</evidence>
<dbReference type="Proteomes" id="UP000187485">
    <property type="component" value="Unassembled WGS sequence"/>
</dbReference>
<keyword evidence="2" id="KW-1185">Reference proteome</keyword>
<protein>
    <submittedName>
        <fullName evidence="1">Uncharacterized protein</fullName>
    </submittedName>
</protein>
<proteinExistence type="predicted"/>
<dbReference type="STRING" id="870242.cpu_01030"/>
<reference evidence="2" key="1">
    <citation type="submission" date="2016-12" db="EMBL/GenBank/DDBJ databases">
        <title>Draft Genome Sequences od Carboxydothermus pertinax and islandicus, Hydrogenogenic Carboxydotrophic Bacteria.</title>
        <authorList>
            <person name="Fukuyama Y."/>
            <person name="Ohmae K."/>
            <person name="Yoneda Y."/>
            <person name="Yoshida T."/>
            <person name="Sako Y."/>
        </authorList>
    </citation>
    <scope>NUCLEOTIDE SEQUENCE [LARGE SCALE GENOMIC DNA]</scope>
    <source>
        <strain evidence="2">Ug1</strain>
    </source>
</reference>
<dbReference type="AlphaFoldDB" id="A0A1L8CRR6"/>
<dbReference type="RefSeq" id="WP_075858045.1">
    <property type="nucleotide sequence ID" value="NZ_BDJK01000003.1"/>
</dbReference>
<comment type="caution">
    <text evidence="1">The sequence shown here is derived from an EMBL/GenBank/DDBJ whole genome shotgun (WGS) entry which is preliminary data.</text>
</comment>
<dbReference type="OrthoDB" id="9949998at2"/>
<sequence length="65" mass="7696">MTIFEYILLKQPLVIKELYRKGLLTKAPIERETDTEIINWAELMQHAKYKRVRGAIKQIQGVVIR</sequence>
<name>A0A1L8CRR6_9THEO</name>